<dbReference type="InterPro" id="IPR005288">
    <property type="entry name" value="NadB"/>
</dbReference>
<dbReference type="GO" id="GO:0009435">
    <property type="term" value="P:NAD+ biosynthetic process"/>
    <property type="evidence" value="ECO:0007669"/>
    <property type="project" value="InterPro"/>
</dbReference>
<sequence>MVYTRWKSVYTKGVELRTEVLILGGGTSAVSAALSLADLGVKCIVVEETDWVGGQLTAQAVPSDEHIWIEQFGSTGRYREFRNRLRAYYKTNYPLSARSKADPFLNPGAGYVSPICAEPGVIHDVLRSMLAPHVANGSVTILLEHEIESVTKSGDRIIGARVLDKTTGKSCDIEAKIFIEATETGEVLALADIEYVVGFESKEMTGEPSAPDTYQPGNIQAFSACFAMSYDKDSDRTIDKPNNYEYWRNFKMPFYDQNWVSWHSIEPRSLKEIIFNFDPLPVLDPLTVRANQKDNPGSANLWTFRRILAASHMEHPEKFTDISLVNWPQLDYINGSIIDVSKEEKAKNIASAKEQSLSLLYWMQTEAPRKDGKTGWPGLYLRNDVVGTKDGLAKHVYVREARRIKALYTVTEQDISYAIRGDAGAKKYNDSVGVGHYRIDLHPSTAGDNYLDVASCPYQIPVSSMIPVATENLIAAGKSIGTTHITNGCFRLHPTEWNIGESAGVLAALSIRSGKSPHAFASGKDLNDLQAQLLHQGVELEWPTVAPY</sequence>
<dbReference type="EMBL" id="CAFBLZ010000108">
    <property type="protein sequence ID" value="CAB4888438.1"/>
    <property type="molecule type" value="Genomic_DNA"/>
</dbReference>
<gene>
    <name evidence="1" type="ORF">UFOPK3482_01068</name>
</gene>
<dbReference type="AlphaFoldDB" id="A0A6J7F3V7"/>
<proteinExistence type="predicted"/>
<dbReference type="PANTHER" id="PTHR42716:SF1">
    <property type="entry name" value="SLL0471 PROTEIN"/>
    <property type="match status" value="1"/>
</dbReference>
<dbReference type="SUPFAM" id="SSF51905">
    <property type="entry name" value="FAD/NAD(P)-binding domain"/>
    <property type="match status" value="1"/>
</dbReference>
<protein>
    <submittedName>
        <fullName evidence="1">Unannotated protein</fullName>
    </submittedName>
</protein>
<accession>A0A6J7F3V7</accession>
<reference evidence="1" key="1">
    <citation type="submission" date="2020-05" db="EMBL/GenBank/DDBJ databases">
        <authorList>
            <person name="Chiriac C."/>
            <person name="Salcher M."/>
            <person name="Ghai R."/>
            <person name="Kavagutti S V."/>
        </authorList>
    </citation>
    <scope>NUCLEOTIDE SEQUENCE</scope>
</reference>
<organism evidence="1">
    <name type="scientific">freshwater metagenome</name>
    <dbReference type="NCBI Taxonomy" id="449393"/>
    <lineage>
        <taxon>unclassified sequences</taxon>
        <taxon>metagenomes</taxon>
        <taxon>ecological metagenomes</taxon>
    </lineage>
</organism>
<dbReference type="Gene3D" id="3.50.50.60">
    <property type="entry name" value="FAD/NAD(P)-binding domain"/>
    <property type="match status" value="1"/>
</dbReference>
<dbReference type="GO" id="GO:0008734">
    <property type="term" value="F:L-aspartate oxidase activity"/>
    <property type="evidence" value="ECO:0007669"/>
    <property type="project" value="InterPro"/>
</dbReference>
<evidence type="ECO:0000313" key="1">
    <source>
        <dbReference type="EMBL" id="CAB4888438.1"/>
    </source>
</evidence>
<dbReference type="Pfam" id="PF12831">
    <property type="entry name" value="FAD_oxidored"/>
    <property type="match status" value="1"/>
</dbReference>
<dbReference type="InterPro" id="IPR036188">
    <property type="entry name" value="FAD/NAD-bd_sf"/>
</dbReference>
<name>A0A6J7F3V7_9ZZZZ</name>
<dbReference type="PANTHER" id="PTHR42716">
    <property type="entry name" value="L-ASPARTATE OXIDASE"/>
    <property type="match status" value="1"/>
</dbReference>